<dbReference type="EMBL" id="JABDTM020018991">
    <property type="protein sequence ID" value="KAH0817695.1"/>
    <property type="molecule type" value="Genomic_DNA"/>
</dbReference>
<sequence length="101" mass="10999">MGTTEAITLNGGVDKLVWRKFFLWGSHATPSRSSREDLADPSSGKLAVSACAAVNVKLLPVVGLVELGIVPSSRRSLSHQRRTYRAPTGLRRWQTLIPSLT</sequence>
<name>A0A8J6HN64_TENMO</name>
<dbReference type="Proteomes" id="UP000719412">
    <property type="component" value="Unassembled WGS sequence"/>
</dbReference>
<proteinExistence type="predicted"/>
<keyword evidence="2" id="KW-1185">Reference proteome</keyword>
<dbReference type="AlphaFoldDB" id="A0A8J6HN64"/>
<evidence type="ECO:0000313" key="1">
    <source>
        <dbReference type="EMBL" id="KAH0817695.1"/>
    </source>
</evidence>
<accession>A0A8J6HN64</accession>
<reference evidence="1" key="1">
    <citation type="journal article" date="2020" name="J Insects Food Feed">
        <title>The yellow mealworm (Tenebrio molitor) genome: a resource for the emerging insects as food and feed industry.</title>
        <authorList>
            <person name="Eriksson T."/>
            <person name="Andere A."/>
            <person name="Kelstrup H."/>
            <person name="Emery V."/>
            <person name="Picard C."/>
        </authorList>
    </citation>
    <scope>NUCLEOTIDE SEQUENCE</scope>
    <source>
        <strain evidence="1">Stoneville</strain>
        <tissue evidence="1">Whole head</tissue>
    </source>
</reference>
<gene>
    <name evidence="1" type="ORF">GEV33_005096</name>
</gene>
<organism evidence="1 2">
    <name type="scientific">Tenebrio molitor</name>
    <name type="common">Yellow mealworm beetle</name>
    <dbReference type="NCBI Taxonomy" id="7067"/>
    <lineage>
        <taxon>Eukaryota</taxon>
        <taxon>Metazoa</taxon>
        <taxon>Ecdysozoa</taxon>
        <taxon>Arthropoda</taxon>
        <taxon>Hexapoda</taxon>
        <taxon>Insecta</taxon>
        <taxon>Pterygota</taxon>
        <taxon>Neoptera</taxon>
        <taxon>Endopterygota</taxon>
        <taxon>Coleoptera</taxon>
        <taxon>Polyphaga</taxon>
        <taxon>Cucujiformia</taxon>
        <taxon>Tenebrionidae</taxon>
        <taxon>Tenebrio</taxon>
    </lineage>
</organism>
<protein>
    <submittedName>
        <fullName evidence="1">Uncharacterized protein</fullName>
    </submittedName>
</protein>
<reference evidence="1" key="2">
    <citation type="submission" date="2021-08" db="EMBL/GenBank/DDBJ databases">
        <authorList>
            <person name="Eriksson T."/>
        </authorList>
    </citation>
    <scope>NUCLEOTIDE SEQUENCE</scope>
    <source>
        <strain evidence="1">Stoneville</strain>
        <tissue evidence="1">Whole head</tissue>
    </source>
</reference>
<evidence type="ECO:0000313" key="2">
    <source>
        <dbReference type="Proteomes" id="UP000719412"/>
    </source>
</evidence>
<comment type="caution">
    <text evidence="1">The sequence shown here is derived from an EMBL/GenBank/DDBJ whole genome shotgun (WGS) entry which is preliminary data.</text>
</comment>